<dbReference type="Pfam" id="PF01106">
    <property type="entry name" value="NifU"/>
    <property type="match status" value="1"/>
</dbReference>
<sequence>MLRADGGSLEVVEVTSDNVVRVRLTGACSGCPFSAMTLAVGVERALKDAVPEVVRVEPVP</sequence>
<dbReference type="GO" id="GO:0051536">
    <property type="term" value="F:iron-sulfur cluster binding"/>
    <property type="evidence" value="ECO:0007669"/>
    <property type="project" value="InterPro"/>
</dbReference>
<gene>
    <name evidence="3" type="ORF">ENS41_03270</name>
</gene>
<reference evidence="3" key="1">
    <citation type="journal article" date="2020" name="mSystems">
        <title>Genome- and Community-Level Interaction Insights into Carbon Utilization and Element Cycling Functions of Hydrothermarchaeota in Hydrothermal Sediment.</title>
        <authorList>
            <person name="Zhou Z."/>
            <person name="Liu Y."/>
            <person name="Xu W."/>
            <person name="Pan J."/>
            <person name="Luo Z.H."/>
            <person name="Li M."/>
        </authorList>
    </citation>
    <scope>NUCLEOTIDE SEQUENCE [LARGE SCALE GENOMIC DNA]</scope>
    <source>
        <strain evidence="3">SpSt-488</strain>
    </source>
</reference>
<dbReference type="Gene3D" id="3.30.300.130">
    <property type="entry name" value="Fe-S cluster assembly (FSCA)"/>
    <property type="match status" value="1"/>
</dbReference>
<dbReference type="EMBL" id="DSUT01000062">
    <property type="protein sequence ID" value="HGK27953.1"/>
    <property type="molecule type" value="Genomic_DNA"/>
</dbReference>
<dbReference type="GO" id="GO:0016226">
    <property type="term" value="P:iron-sulfur cluster assembly"/>
    <property type="evidence" value="ECO:0007669"/>
    <property type="project" value="InterPro"/>
</dbReference>
<evidence type="ECO:0000313" key="3">
    <source>
        <dbReference type="EMBL" id="HGK27953.1"/>
    </source>
</evidence>
<comment type="similarity">
    <text evidence="1">Belongs to the NifU family.</text>
</comment>
<dbReference type="InterPro" id="IPR001075">
    <property type="entry name" value="NIF_FeS_clus_asmbl_NifU_C"/>
</dbReference>
<evidence type="ECO:0000256" key="1">
    <source>
        <dbReference type="ARBA" id="ARBA00006420"/>
    </source>
</evidence>
<organism evidence="3">
    <name type="scientific">candidate division WOR-3 bacterium</name>
    <dbReference type="NCBI Taxonomy" id="2052148"/>
    <lineage>
        <taxon>Bacteria</taxon>
        <taxon>Bacteria division WOR-3</taxon>
    </lineage>
</organism>
<accession>A0A7C4CB01</accession>
<dbReference type="PANTHER" id="PTHR11178:SF25">
    <property type="entry name" value="NIFU-LIKE PROTEIN 3, CHLOROPLASTIC"/>
    <property type="match status" value="1"/>
</dbReference>
<dbReference type="AlphaFoldDB" id="A0A7C4CB01"/>
<protein>
    <submittedName>
        <fullName evidence="3">NifU family protein</fullName>
    </submittedName>
</protein>
<name>A0A7C4CB01_UNCW3</name>
<dbReference type="SUPFAM" id="SSF117916">
    <property type="entry name" value="Fe-S cluster assembly (FSCA) domain-like"/>
    <property type="match status" value="1"/>
</dbReference>
<feature type="domain" description="NIF system FeS cluster assembly NifU C-terminal" evidence="2">
    <location>
        <begin position="1"/>
        <end position="57"/>
    </location>
</feature>
<dbReference type="GO" id="GO:0005506">
    <property type="term" value="F:iron ion binding"/>
    <property type="evidence" value="ECO:0007669"/>
    <property type="project" value="InterPro"/>
</dbReference>
<dbReference type="PANTHER" id="PTHR11178">
    <property type="entry name" value="IRON-SULFUR CLUSTER SCAFFOLD PROTEIN NFU-RELATED"/>
    <property type="match status" value="1"/>
</dbReference>
<evidence type="ECO:0000259" key="2">
    <source>
        <dbReference type="Pfam" id="PF01106"/>
    </source>
</evidence>
<dbReference type="InterPro" id="IPR034904">
    <property type="entry name" value="FSCA_dom_sf"/>
</dbReference>
<proteinExistence type="inferred from homology"/>
<comment type="caution">
    <text evidence="3">The sequence shown here is derived from an EMBL/GenBank/DDBJ whole genome shotgun (WGS) entry which is preliminary data.</text>
</comment>